<dbReference type="NCBIfam" id="TIGR02799">
    <property type="entry name" value="thio_ybgC"/>
    <property type="match status" value="1"/>
</dbReference>
<dbReference type="InterPro" id="IPR006684">
    <property type="entry name" value="YbgC/YbaW"/>
</dbReference>
<dbReference type="InterPro" id="IPR014166">
    <property type="entry name" value="Tol-Pal_acyl-CoA_thioesterase"/>
</dbReference>
<evidence type="ECO:0000256" key="1">
    <source>
        <dbReference type="ARBA" id="ARBA00005953"/>
    </source>
</evidence>
<evidence type="ECO:0000256" key="2">
    <source>
        <dbReference type="ARBA" id="ARBA00022801"/>
    </source>
</evidence>
<organism evidence="3 4">
    <name type="scientific">Halotalea alkalilenta</name>
    <dbReference type="NCBI Taxonomy" id="376489"/>
    <lineage>
        <taxon>Bacteria</taxon>
        <taxon>Pseudomonadati</taxon>
        <taxon>Pseudomonadota</taxon>
        <taxon>Gammaproteobacteria</taxon>
        <taxon>Oceanospirillales</taxon>
        <taxon>Halomonadaceae</taxon>
        <taxon>Halotalea</taxon>
    </lineage>
</organism>
<dbReference type="CDD" id="cd00586">
    <property type="entry name" value="4HBT"/>
    <property type="match status" value="1"/>
</dbReference>
<gene>
    <name evidence="3" type="ORF">A5892_12755</name>
</gene>
<dbReference type="KEGG" id="haa:A5892_12755"/>
<dbReference type="PIRSF" id="PIRSF003230">
    <property type="entry name" value="YbgC"/>
    <property type="match status" value="1"/>
</dbReference>
<dbReference type="Gene3D" id="3.10.129.10">
    <property type="entry name" value="Hotdog Thioesterase"/>
    <property type="match status" value="1"/>
</dbReference>
<dbReference type="RefSeq" id="WP_064123128.1">
    <property type="nucleotide sequence ID" value="NZ_CP015243.1"/>
</dbReference>
<name>A0A172YG24_9GAMM</name>
<evidence type="ECO:0000313" key="4">
    <source>
        <dbReference type="Proteomes" id="UP000077875"/>
    </source>
</evidence>
<dbReference type="PANTHER" id="PTHR31793">
    <property type="entry name" value="4-HYDROXYBENZOYL-COA THIOESTERASE FAMILY MEMBER"/>
    <property type="match status" value="1"/>
</dbReference>
<keyword evidence="2" id="KW-0378">Hydrolase</keyword>
<dbReference type="NCBIfam" id="TIGR00051">
    <property type="entry name" value="YbgC/FadM family acyl-CoA thioesterase"/>
    <property type="match status" value="1"/>
</dbReference>
<dbReference type="STRING" id="376489.A5892_12755"/>
<keyword evidence="4" id="KW-1185">Reference proteome</keyword>
<dbReference type="EMBL" id="CP015243">
    <property type="protein sequence ID" value="ANF58230.1"/>
    <property type="molecule type" value="Genomic_DNA"/>
</dbReference>
<dbReference type="SUPFAM" id="SSF54637">
    <property type="entry name" value="Thioesterase/thiol ester dehydrase-isomerase"/>
    <property type="match status" value="1"/>
</dbReference>
<dbReference type="PANTHER" id="PTHR31793:SF37">
    <property type="entry name" value="ACYL-COA THIOESTER HYDROLASE YBGC"/>
    <property type="match status" value="1"/>
</dbReference>
<dbReference type="Proteomes" id="UP000077875">
    <property type="component" value="Chromosome"/>
</dbReference>
<proteinExistence type="inferred from homology"/>
<protein>
    <submittedName>
        <fullName evidence="3">4-hydroxybenzoyl-CoA thioesterase</fullName>
    </submittedName>
</protein>
<dbReference type="GO" id="GO:0047617">
    <property type="term" value="F:fatty acyl-CoA hydrolase activity"/>
    <property type="evidence" value="ECO:0007669"/>
    <property type="project" value="TreeGrafter"/>
</dbReference>
<accession>A0A172YG24</accession>
<dbReference type="InterPro" id="IPR050563">
    <property type="entry name" value="4-hydroxybenzoyl-CoA_TE"/>
</dbReference>
<reference evidence="3 4" key="1">
    <citation type="submission" date="2016-04" db="EMBL/GenBank/DDBJ databases">
        <title>Complete Genome Sequence of Halotalea alkalilenta IHB B 13600.</title>
        <authorList>
            <person name="Swarnkar M.K."/>
            <person name="Sharma A."/>
            <person name="Kaushal K."/>
            <person name="Soni R."/>
            <person name="Rana S."/>
            <person name="Singh A.K."/>
            <person name="Gulati A."/>
        </authorList>
    </citation>
    <scope>NUCLEOTIDE SEQUENCE [LARGE SCALE GENOMIC DNA]</scope>
    <source>
        <strain evidence="3 4">IHB B 13600</strain>
    </source>
</reference>
<sequence>MSAFSWPVTVYIEDTDAGAIVYHANYLKFMERARTEWLRLHGFTQQSLFGQGLQLVVRRLECRYLRPARLDDQLYVGVEVSAFGRCSLTFTQRICRVDELLGVAEVDIACIDVRTLKPSRWPEPLRAVLEEAPCG</sequence>
<dbReference type="InterPro" id="IPR029069">
    <property type="entry name" value="HotDog_dom_sf"/>
</dbReference>
<evidence type="ECO:0000313" key="3">
    <source>
        <dbReference type="EMBL" id="ANF58230.1"/>
    </source>
</evidence>
<dbReference type="FunFam" id="3.10.129.10:FF:000004">
    <property type="entry name" value="Tol-pal system-associated acyl-CoA thioesterase"/>
    <property type="match status" value="1"/>
</dbReference>
<comment type="similarity">
    <text evidence="1">Belongs to the 4-hydroxybenzoyl-CoA thioesterase family.</text>
</comment>
<dbReference type="Pfam" id="PF13279">
    <property type="entry name" value="4HBT_2"/>
    <property type="match status" value="1"/>
</dbReference>
<dbReference type="AlphaFoldDB" id="A0A172YG24"/>